<evidence type="ECO:0000256" key="12">
    <source>
        <dbReference type="ARBA" id="ARBA00023170"/>
    </source>
</evidence>
<dbReference type="PANTHER" id="PTHR27002:SF1050">
    <property type="entry name" value="CYSTEINE-RICH RECEPTOR-LIKE PROTEIN KINASE 5"/>
    <property type="match status" value="1"/>
</dbReference>
<dbReference type="InterPro" id="IPR001245">
    <property type="entry name" value="Ser-Thr/Tyr_kinase_cat_dom"/>
</dbReference>
<dbReference type="PROSITE" id="PS50011">
    <property type="entry name" value="PROTEIN_KINASE_DOM"/>
    <property type="match status" value="1"/>
</dbReference>
<feature type="transmembrane region" description="Helical" evidence="16">
    <location>
        <begin position="293"/>
        <end position="316"/>
    </location>
</feature>
<evidence type="ECO:0000256" key="15">
    <source>
        <dbReference type="SAM" id="MobiDB-lite"/>
    </source>
</evidence>
<evidence type="ECO:0000256" key="8">
    <source>
        <dbReference type="ARBA" id="ARBA00022777"/>
    </source>
</evidence>
<feature type="domain" description="Gnk2-homologous" evidence="18">
    <location>
        <begin position="42"/>
        <end position="147"/>
    </location>
</feature>
<dbReference type="InterPro" id="IPR008271">
    <property type="entry name" value="Ser/Thr_kinase_AS"/>
</dbReference>
<dbReference type="PROSITE" id="PS00107">
    <property type="entry name" value="PROTEIN_KINASE_ATP"/>
    <property type="match status" value="1"/>
</dbReference>
<evidence type="ECO:0000313" key="19">
    <source>
        <dbReference type="Proteomes" id="UP001652623"/>
    </source>
</evidence>
<keyword evidence="11 16" id="KW-0472">Membrane</keyword>
<dbReference type="InterPro" id="IPR011009">
    <property type="entry name" value="Kinase-like_dom_sf"/>
</dbReference>
<reference evidence="20" key="1">
    <citation type="submission" date="2025-08" db="UniProtKB">
        <authorList>
            <consortium name="RefSeq"/>
        </authorList>
    </citation>
    <scope>IDENTIFICATION</scope>
    <source>
        <tissue evidence="20">Seedling</tissue>
    </source>
</reference>
<evidence type="ECO:0000256" key="10">
    <source>
        <dbReference type="ARBA" id="ARBA00022989"/>
    </source>
</evidence>
<keyword evidence="7 14" id="KW-0547">Nucleotide-binding</keyword>
<dbReference type="InterPro" id="IPR000719">
    <property type="entry name" value="Prot_kinase_dom"/>
</dbReference>
<dbReference type="Gene3D" id="3.30.200.20">
    <property type="entry name" value="Phosphorylase Kinase, domain 1"/>
    <property type="match status" value="1"/>
</dbReference>
<proteinExistence type="predicted"/>
<evidence type="ECO:0000256" key="11">
    <source>
        <dbReference type="ARBA" id="ARBA00023136"/>
    </source>
</evidence>
<keyword evidence="19" id="KW-1185">Reference proteome</keyword>
<feature type="domain" description="Protein kinase" evidence="17">
    <location>
        <begin position="356"/>
        <end position="631"/>
    </location>
</feature>
<dbReference type="PROSITE" id="PS00108">
    <property type="entry name" value="PROTEIN_KINASE_ST"/>
    <property type="match status" value="1"/>
</dbReference>
<evidence type="ECO:0000256" key="9">
    <source>
        <dbReference type="ARBA" id="ARBA00022840"/>
    </source>
</evidence>
<feature type="region of interest" description="Disordered" evidence="15">
    <location>
        <begin position="645"/>
        <end position="669"/>
    </location>
</feature>
<evidence type="ECO:0000256" key="6">
    <source>
        <dbReference type="ARBA" id="ARBA00022737"/>
    </source>
</evidence>
<gene>
    <name evidence="20" type="primary">LOC107422264</name>
</gene>
<protein>
    <submittedName>
        <fullName evidence="20">Cysteine-rich receptor-like protein kinase 25</fullName>
    </submittedName>
</protein>
<dbReference type="Gene3D" id="1.10.510.10">
    <property type="entry name" value="Transferase(Phosphotransferase) domain 1"/>
    <property type="match status" value="1"/>
</dbReference>
<evidence type="ECO:0000256" key="7">
    <source>
        <dbReference type="ARBA" id="ARBA00022741"/>
    </source>
</evidence>
<dbReference type="InterPro" id="IPR017441">
    <property type="entry name" value="Protein_kinase_ATP_BS"/>
</dbReference>
<dbReference type="CDD" id="cd14066">
    <property type="entry name" value="STKc_IRAK"/>
    <property type="match status" value="1"/>
</dbReference>
<name>A0ABM3IPN0_ZIZJJ</name>
<evidence type="ECO:0000256" key="13">
    <source>
        <dbReference type="ARBA" id="ARBA00023180"/>
    </source>
</evidence>
<dbReference type="Proteomes" id="UP001652623">
    <property type="component" value="Chromosome 3"/>
</dbReference>
<dbReference type="Gene3D" id="3.30.430.20">
    <property type="entry name" value="Gnk2 domain, C-X8-C-X2-C motif"/>
    <property type="match status" value="2"/>
</dbReference>
<evidence type="ECO:0000313" key="20">
    <source>
        <dbReference type="RefSeq" id="XP_048332678.2"/>
    </source>
</evidence>
<evidence type="ECO:0000259" key="17">
    <source>
        <dbReference type="PROSITE" id="PS50011"/>
    </source>
</evidence>
<keyword evidence="13" id="KW-0325">Glycoprotein</keyword>
<feature type="domain" description="Gnk2-homologous" evidence="18">
    <location>
        <begin position="153"/>
        <end position="261"/>
    </location>
</feature>
<dbReference type="SUPFAM" id="SSF56112">
    <property type="entry name" value="Protein kinase-like (PK-like)"/>
    <property type="match status" value="1"/>
</dbReference>
<sequence length="682" mass="75756">MGSRGADHIKMATPSGYMNMALLVLIIWFLIRLSLTIEAIPEYRYSVCPNTSTFTPNSTYQSNLNQLLSYLTSNSTRDTGFYNTSAGQDPGNVVYGSILCRGDVTIDMCQECVTIATKDLVEKYCPVAKVGVIWYDRCMIRYSNESFFGNMDDSPSVSMSNTQDISEPVRFNQLLQVLMNNSVTRAADAPTGAKKFATEEARFTANDTLYNLVQCTPDLNSSDCDRCLRGMVARLTSCCFGRPGGNILSPSCNIRYEIYPFYELAAAPTPTPLLVPPPPSSGSDGKNQISTTLIVSIVVPIFAVIFFLSAVGYCFLRRRTKEKYNAIQERNDGNDISTVESLQFDLSIIKVATNNFSGGNKIGEGGFGEVYKGILPNGQHIAVKRHSKSSGHGGEEFKTEVVLVAKLHHRNLARLLGFCLEGEEKILVYEFMPNNSLDHFLFDLDKQGHLDWSRRSKIINGVARGILYLHEDSQLRIIHRDLKSSNILLDEEMNPKISDFGLAKIFGVDQTQGNTSRIVGTYGYMSPEYAFHGKFSVKSDVYSFGVIILEIVTDKKNSSFLQSDGPTDLLSYAWKHWMDGTILEMLDPSLGNSYSRNEVIRCIHIGLLCVEEDPVSRPTMATIVLMLSSYSVSLALPRKPAFLPQTRTNQDMPSVGIESNKSTSKSKSTTINNMSISEIFPR</sequence>
<comment type="subcellular location">
    <subcellularLocation>
        <location evidence="1">Membrane</location>
        <topology evidence="1">Single-pass membrane protein</topology>
    </subcellularLocation>
</comment>
<dbReference type="RefSeq" id="XP_048332678.2">
    <property type="nucleotide sequence ID" value="XM_048476721.2"/>
</dbReference>
<evidence type="ECO:0000256" key="3">
    <source>
        <dbReference type="ARBA" id="ARBA00022679"/>
    </source>
</evidence>
<evidence type="ECO:0000256" key="1">
    <source>
        <dbReference type="ARBA" id="ARBA00004167"/>
    </source>
</evidence>
<keyword evidence="6" id="KW-0677">Repeat</keyword>
<dbReference type="CDD" id="cd23509">
    <property type="entry name" value="Gnk2-like"/>
    <property type="match status" value="2"/>
</dbReference>
<dbReference type="InterPro" id="IPR002902">
    <property type="entry name" value="GNK2"/>
</dbReference>
<keyword evidence="10 16" id="KW-1133">Transmembrane helix</keyword>
<dbReference type="Pfam" id="PF07714">
    <property type="entry name" value="PK_Tyr_Ser-Thr"/>
    <property type="match status" value="1"/>
</dbReference>
<evidence type="ECO:0000256" key="2">
    <source>
        <dbReference type="ARBA" id="ARBA00022527"/>
    </source>
</evidence>
<evidence type="ECO:0000259" key="18">
    <source>
        <dbReference type="PROSITE" id="PS51473"/>
    </source>
</evidence>
<evidence type="ECO:0000256" key="14">
    <source>
        <dbReference type="PROSITE-ProRule" id="PRU10141"/>
    </source>
</evidence>
<evidence type="ECO:0000256" key="4">
    <source>
        <dbReference type="ARBA" id="ARBA00022692"/>
    </source>
</evidence>
<keyword evidence="2" id="KW-0723">Serine/threonine-protein kinase</keyword>
<dbReference type="GeneID" id="107422264"/>
<feature type="binding site" evidence="14">
    <location>
        <position position="384"/>
    </location>
    <ligand>
        <name>ATP</name>
        <dbReference type="ChEBI" id="CHEBI:30616"/>
    </ligand>
</feature>
<keyword evidence="3" id="KW-0808">Transferase</keyword>
<evidence type="ECO:0000256" key="16">
    <source>
        <dbReference type="SAM" id="Phobius"/>
    </source>
</evidence>
<dbReference type="PANTHER" id="PTHR27002">
    <property type="entry name" value="RECEPTOR-LIKE SERINE/THREONINE-PROTEIN KINASE SD1-8"/>
    <property type="match status" value="1"/>
</dbReference>
<dbReference type="InterPro" id="IPR038408">
    <property type="entry name" value="GNK2_sf"/>
</dbReference>
<organism evidence="19 20">
    <name type="scientific">Ziziphus jujuba</name>
    <name type="common">Chinese jujube</name>
    <name type="synonym">Ziziphus sativa</name>
    <dbReference type="NCBI Taxonomy" id="326968"/>
    <lineage>
        <taxon>Eukaryota</taxon>
        <taxon>Viridiplantae</taxon>
        <taxon>Streptophyta</taxon>
        <taxon>Embryophyta</taxon>
        <taxon>Tracheophyta</taxon>
        <taxon>Spermatophyta</taxon>
        <taxon>Magnoliopsida</taxon>
        <taxon>eudicotyledons</taxon>
        <taxon>Gunneridae</taxon>
        <taxon>Pentapetalae</taxon>
        <taxon>rosids</taxon>
        <taxon>fabids</taxon>
        <taxon>Rosales</taxon>
        <taxon>Rhamnaceae</taxon>
        <taxon>Paliureae</taxon>
        <taxon>Ziziphus</taxon>
    </lineage>
</organism>
<keyword evidence="5" id="KW-0732">Signal</keyword>
<keyword evidence="4 16" id="KW-0812">Transmembrane</keyword>
<dbReference type="Pfam" id="PF01657">
    <property type="entry name" value="Stress-antifung"/>
    <property type="match status" value="2"/>
</dbReference>
<dbReference type="SMART" id="SM00220">
    <property type="entry name" value="S_TKc"/>
    <property type="match status" value="1"/>
</dbReference>
<evidence type="ECO:0000256" key="5">
    <source>
        <dbReference type="ARBA" id="ARBA00022729"/>
    </source>
</evidence>
<dbReference type="PROSITE" id="PS51473">
    <property type="entry name" value="GNK2"/>
    <property type="match status" value="2"/>
</dbReference>
<accession>A0ABM3IPN0</accession>
<keyword evidence="8" id="KW-0418">Kinase</keyword>
<feature type="compositionally biased region" description="Low complexity" evidence="15">
    <location>
        <begin position="659"/>
        <end position="669"/>
    </location>
</feature>
<keyword evidence="9 14" id="KW-0067">ATP-binding</keyword>
<keyword evidence="12" id="KW-0675">Receptor</keyword>